<keyword evidence="1" id="KW-0472">Membrane</keyword>
<keyword evidence="3" id="KW-1185">Reference proteome</keyword>
<sequence>MTKPSAAIMLAMSRSQNVGTDLEGSAIVRKAMQISFSYTLPFLFYLPIFPVASIKKFLPPLNKMIYLEF</sequence>
<proteinExistence type="predicted"/>
<name>A0ABV2SCZ2_9GAMM</name>
<keyword evidence="1" id="KW-0812">Transmembrane</keyword>
<keyword evidence="1" id="KW-1133">Transmembrane helix</keyword>
<dbReference type="Proteomes" id="UP001549366">
    <property type="component" value="Unassembled WGS sequence"/>
</dbReference>
<dbReference type="EMBL" id="JBEWTB010000001">
    <property type="protein sequence ID" value="MET4754813.1"/>
    <property type="molecule type" value="Genomic_DNA"/>
</dbReference>
<organism evidence="2 3">
    <name type="scientific">Endozoicomonas lisbonensis</name>
    <dbReference type="NCBI Taxonomy" id="3120522"/>
    <lineage>
        <taxon>Bacteria</taxon>
        <taxon>Pseudomonadati</taxon>
        <taxon>Pseudomonadota</taxon>
        <taxon>Gammaproteobacteria</taxon>
        <taxon>Oceanospirillales</taxon>
        <taxon>Endozoicomonadaceae</taxon>
        <taxon>Endozoicomonas</taxon>
    </lineage>
</organism>
<dbReference type="RefSeq" id="WP_354011616.1">
    <property type="nucleotide sequence ID" value="NZ_JBEWTA010000003.1"/>
</dbReference>
<evidence type="ECO:0000313" key="2">
    <source>
        <dbReference type="EMBL" id="MET4754813.1"/>
    </source>
</evidence>
<reference evidence="2 3" key="1">
    <citation type="submission" date="2024-06" db="EMBL/GenBank/DDBJ databases">
        <title>Genomic Encyclopedia of Type Strains, Phase V (KMG-V): Genome sequencing to study the core and pangenomes of soil and plant-associated prokaryotes.</title>
        <authorList>
            <person name="Whitman W."/>
        </authorList>
    </citation>
    <scope>NUCLEOTIDE SEQUENCE [LARGE SCALE GENOMIC DNA]</scope>
    <source>
        <strain evidence="2 3">NE40</strain>
    </source>
</reference>
<accession>A0ABV2SCZ2</accession>
<comment type="caution">
    <text evidence="2">The sequence shown here is derived from an EMBL/GenBank/DDBJ whole genome shotgun (WGS) entry which is preliminary data.</text>
</comment>
<gene>
    <name evidence="2" type="ORF">V5J35_000005</name>
</gene>
<feature type="transmembrane region" description="Helical" evidence="1">
    <location>
        <begin position="31"/>
        <end position="54"/>
    </location>
</feature>
<evidence type="ECO:0000313" key="3">
    <source>
        <dbReference type="Proteomes" id="UP001549366"/>
    </source>
</evidence>
<protein>
    <submittedName>
        <fullName evidence="2">Uncharacterized protein</fullName>
    </submittedName>
</protein>
<evidence type="ECO:0000256" key="1">
    <source>
        <dbReference type="SAM" id="Phobius"/>
    </source>
</evidence>